<keyword evidence="12" id="KW-0449">Lipoprotein</keyword>
<gene>
    <name evidence="18" type="ORF">RRF57_009997</name>
</gene>
<keyword evidence="10 15" id="KW-0472">Membrane</keyword>
<evidence type="ECO:0000256" key="6">
    <source>
        <dbReference type="ARBA" id="ARBA00022622"/>
    </source>
</evidence>
<comment type="caution">
    <text evidence="18">The sequence shown here is derived from an EMBL/GenBank/DDBJ whole genome shotgun (WGS) entry which is preliminary data.</text>
</comment>
<evidence type="ECO:0000256" key="14">
    <source>
        <dbReference type="PROSITE-ProRule" id="PRU01356"/>
    </source>
</evidence>
<evidence type="ECO:0000256" key="5">
    <source>
        <dbReference type="ARBA" id="ARBA00022525"/>
    </source>
</evidence>
<feature type="transmembrane region" description="Helical" evidence="15">
    <location>
        <begin position="96"/>
        <end position="115"/>
    </location>
</feature>
<accession>A0AAN7ZCE3</accession>
<dbReference type="GO" id="GO:0005576">
    <property type="term" value="C:extracellular region"/>
    <property type="evidence" value="ECO:0007669"/>
    <property type="project" value="UniProtKB-SubCell"/>
</dbReference>
<dbReference type="AlphaFoldDB" id="A0AAN7ZCE3"/>
<feature type="disulfide bond" evidence="14">
    <location>
        <begin position="31"/>
        <end position="62"/>
    </location>
</feature>
<evidence type="ECO:0000256" key="16">
    <source>
        <dbReference type="SAM" id="SignalP"/>
    </source>
</evidence>
<evidence type="ECO:0000256" key="12">
    <source>
        <dbReference type="ARBA" id="ARBA00023288"/>
    </source>
</evidence>
<evidence type="ECO:0000256" key="13">
    <source>
        <dbReference type="ARBA" id="ARBA00038359"/>
    </source>
</evidence>
<feature type="chain" id="PRO_5042867995" description="CFEM domain-containing protein" evidence="16">
    <location>
        <begin position="22"/>
        <end position="348"/>
    </location>
</feature>
<keyword evidence="6" id="KW-0325">Glycoprotein</keyword>
<keyword evidence="7 15" id="KW-0812">Transmembrane</keyword>
<keyword evidence="11 14" id="KW-1015">Disulfide bond</keyword>
<name>A0AAN7ZCE3_9PEZI</name>
<dbReference type="GO" id="GO:0046872">
    <property type="term" value="F:metal ion binding"/>
    <property type="evidence" value="ECO:0007669"/>
    <property type="project" value="UniProtKB-UniRule"/>
</dbReference>
<dbReference type="GO" id="GO:0098552">
    <property type="term" value="C:side of membrane"/>
    <property type="evidence" value="ECO:0007669"/>
    <property type="project" value="UniProtKB-KW"/>
</dbReference>
<dbReference type="Pfam" id="PF20684">
    <property type="entry name" value="Fung_rhodopsin"/>
    <property type="match status" value="1"/>
</dbReference>
<feature type="binding site" description="axial binding residue" evidence="14">
    <location>
        <position position="45"/>
    </location>
    <ligand>
        <name>heme</name>
        <dbReference type="ChEBI" id="CHEBI:30413"/>
    </ligand>
    <ligandPart>
        <name>Fe</name>
        <dbReference type="ChEBI" id="CHEBI:18248"/>
    </ligandPart>
</feature>
<evidence type="ECO:0000256" key="8">
    <source>
        <dbReference type="ARBA" id="ARBA00022729"/>
    </source>
</evidence>
<dbReference type="PROSITE" id="PS52012">
    <property type="entry name" value="CFEM"/>
    <property type="match status" value="1"/>
</dbReference>
<feature type="signal peptide" evidence="16">
    <location>
        <begin position="1"/>
        <end position="21"/>
    </location>
</feature>
<feature type="disulfide bond" evidence="14">
    <location>
        <begin position="41"/>
        <end position="48"/>
    </location>
</feature>
<feature type="transmembrane region" description="Helical" evidence="15">
    <location>
        <begin position="274"/>
        <end position="297"/>
    </location>
</feature>
<dbReference type="InterPro" id="IPR008427">
    <property type="entry name" value="Extracellular_membr_CFEM_dom"/>
</dbReference>
<dbReference type="Proteomes" id="UP001305414">
    <property type="component" value="Unassembled WGS sequence"/>
</dbReference>
<dbReference type="InterPro" id="IPR049326">
    <property type="entry name" value="Rhodopsin_dom_fungi"/>
</dbReference>
<feature type="disulfide bond" evidence="14">
    <location>
        <begin position="27"/>
        <end position="67"/>
    </location>
</feature>
<evidence type="ECO:0000256" key="2">
    <source>
        <dbReference type="ARBA" id="ARBA00004589"/>
    </source>
</evidence>
<reference evidence="18 19" key="1">
    <citation type="submission" date="2023-10" db="EMBL/GenBank/DDBJ databases">
        <title>Draft genome sequence of Xylaria bambusicola isolate GMP-LS, the root and basal stem rot pathogen of sugarcane in Indonesia.</title>
        <authorList>
            <person name="Selvaraj P."/>
            <person name="Muralishankar V."/>
            <person name="Muruganantham S."/>
            <person name="Sp S."/>
            <person name="Haryani S."/>
            <person name="Lau K.J.X."/>
            <person name="Naqvi N.I."/>
        </authorList>
    </citation>
    <scope>NUCLEOTIDE SEQUENCE [LARGE SCALE GENOMIC DNA]</scope>
    <source>
        <strain evidence="18">GMP-LS</strain>
    </source>
</reference>
<evidence type="ECO:0000259" key="17">
    <source>
        <dbReference type="PROSITE" id="PS52012"/>
    </source>
</evidence>
<comment type="similarity">
    <text evidence="4">Belongs to the RBT5 family.</text>
</comment>
<keyword evidence="14" id="KW-0479">Metal-binding</keyword>
<feature type="transmembrane region" description="Helical" evidence="15">
    <location>
        <begin position="127"/>
        <end position="146"/>
    </location>
</feature>
<evidence type="ECO:0000256" key="1">
    <source>
        <dbReference type="ARBA" id="ARBA00004141"/>
    </source>
</evidence>
<feature type="domain" description="CFEM" evidence="17">
    <location>
        <begin position="1"/>
        <end position="109"/>
    </location>
</feature>
<evidence type="ECO:0000256" key="9">
    <source>
        <dbReference type="ARBA" id="ARBA00022989"/>
    </source>
</evidence>
<evidence type="ECO:0000256" key="11">
    <source>
        <dbReference type="ARBA" id="ARBA00023157"/>
    </source>
</evidence>
<feature type="disulfide bond" evidence="14">
    <location>
        <begin position="50"/>
        <end position="83"/>
    </location>
</feature>
<keyword evidence="14" id="KW-0408">Iron</keyword>
<proteinExistence type="inferred from homology"/>
<evidence type="ECO:0000313" key="18">
    <source>
        <dbReference type="EMBL" id="KAK5634283.1"/>
    </source>
</evidence>
<evidence type="ECO:0000256" key="4">
    <source>
        <dbReference type="ARBA" id="ARBA00010031"/>
    </source>
</evidence>
<keyword evidence="19" id="KW-1185">Reference proteome</keyword>
<keyword evidence="5" id="KW-0964">Secreted</keyword>
<keyword evidence="8 16" id="KW-0732">Signal</keyword>
<dbReference type="PANTHER" id="PTHR33048">
    <property type="entry name" value="PTH11-LIKE INTEGRAL MEMBRANE PROTEIN (AFU_ORTHOLOGUE AFUA_5G11245)"/>
    <property type="match status" value="1"/>
</dbReference>
<organism evidence="18 19">
    <name type="scientific">Xylaria bambusicola</name>
    <dbReference type="NCBI Taxonomy" id="326684"/>
    <lineage>
        <taxon>Eukaryota</taxon>
        <taxon>Fungi</taxon>
        <taxon>Dikarya</taxon>
        <taxon>Ascomycota</taxon>
        <taxon>Pezizomycotina</taxon>
        <taxon>Sordariomycetes</taxon>
        <taxon>Xylariomycetidae</taxon>
        <taxon>Xylariales</taxon>
        <taxon>Xylariaceae</taxon>
        <taxon>Xylaria</taxon>
    </lineage>
</organism>
<evidence type="ECO:0000256" key="7">
    <source>
        <dbReference type="ARBA" id="ARBA00022692"/>
    </source>
</evidence>
<dbReference type="EMBL" id="JAWHQM010000039">
    <property type="protein sequence ID" value="KAK5634283.1"/>
    <property type="molecule type" value="Genomic_DNA"/>
</dbReference>
<evidence type="ECO:0000256" key="15">
    <source>
        <dbReference type="SAM" id="Phobius"/>
    </source>
</evidence>
<keyword evidence="9 15" id="KW-1133">Transmembrane helix</keyword>
<sequence>MRGLWSLLVITTACLSSVSQAQSMPACANDCLGVSLAQSACDPTDTACICSDTVLLSTVETCVLANCTVIEGLAAKNSTNTLCGVEVRDITATTPIITAVSGILAIIAVVIRVIDIFPNRSIQPADVLAILALVTGIPLAVLELVSEFLPLPVLRLGNDGAGANSTTVSSLGFGKDIWTLTPYRITHIVRFTWVTELLYFILLALTKTSFLLFYLRVFPSEKFRRVCYITMGVVIASGIAFTLTGIFYCTPISYIWTGWTGQTEGHCVNLNAFAWSHAVTSIAQDLWIIALPIPSLLKLQLGRRRKVHLILMFSVGLAITVVSVVRLTSLVQFATTTNPTCELLQSLS</sequence>
<evidence type="ECO:0000256" key="3">
    <source>
        <dbReference type="ARBA" id="ARBA00004613"/>
    </source>
</evidence>
<feature type="transmembrane region" description="Helical" evidence="15">
    <location>
        <begin position="309"/>
        <end position="329"/>
    </location>
</feature>
<evidence type="ECO:0000313" key="19">
    <source>
        <dbReference type="Proteomes" id="UP001305414"/>
    </source>
</evidence>
<dbReference type="InterPro" id="IPR052337">
    <property type="entry name" value="SAT4-like"/>
</dbReference>
<keyword evidence="6" id="KW-0336">GPI-anchor</keyword>
<comment type="similarity">
    <text evidence="13">Belongs to the SAT4 family.</text>
</comment>
<dbReference type="Pfam" id="PF05730">
    <property type="entry name" value="CFEM"/>
    <property type="match status" value="1"/>
</dbReference>
<keyword evidence="14" id="KW-0349">Heme</keyword>
<comment type="subcellular location">
    <subcellularLocation>
        <location evidence="2">Membrane</location>
        <topology evidence="2">Lipid-anchor</topology>
        <topology evidence="2">GPI-anchor</topology>
    </subcellularLocation>
    <subcellularLocation>
        <location evidence="1">Membrane</location>
        <topology evidence="1">Multi-pass membrane protein</topology>
    </subcellularLocation>
    <subcellularLocation>
        <location evidence="3">Secreted</location>
    </subcellularLocation>
</comment>
<feature type="transmembrane region" description="Helical" evidence="15">
    <location>
        <begin position="197"/>
        <end position="215"/>
    </location>
</feature>
<feature type="transmembrane region" description="Helical" evidence="15">
    <location>
        <begin position="227"/>
        <end position="254"/>
    </location>
</feature>
<evidence type="ECO:0000256" key="10">
    <source>
        <dbReference type="ARBA" id="ARBA00023136"/>
    </source>
</evidence>
<protein>
    <recommendedName>
        <fullName evidence="17">CFEM domain-containing protein</fullName>
    </recommendedName>
</protein>
<dbReference type="PANTHER" id="PTHR33048:SF143">
    <property type="entry name" value="EXTRACELLULAR MEMBRANE PROTEIN CFEM DOMAIN-CONTAINING PROTEIN-RELATED"/>
    <property type="match status" value="1"/>
</dbReference>